<dbReference type="AlphaFoldDB" id="A0A5C8NL95"/>
<dbReference type="InterPro" id="IPR002514">
    <property type="entry name" value="Transposase_8"/>
</dbReference>
<sequence>MDTYPVELPDRRRRRRHSPEFRAAVIDACRQPGVSVAGVALANGLNANMLRKWVNEAERTDRGEAGCGSQIAPRAHTEAMAGFVSVPLPAPATQPDIRIEVKRAGTAISVTWPSSAAAECAAWLRELLR</sequence>
<dbReference type="Pfam" id="PF01527">
    <property type="entry name" value="HTH_Tnp_1"/>
    <property type="match status" value="1"/>
</dbReference>
<accession>A0A5C8NL95</accession>
<evidence type="ECO:0000313" key="1">
    <source>
        <dbReference type="EMBL" id="TXL61655.1"/>
    </source>
</evidence>
<proteinExistence type="predicted"/>
<dbReference type="GO" id="GO:0004803">
    <property type="term" value="F:transposase activity"/>
    <property type="evidence" value="ECO:0007669"/>
    <property type="project" value="InterPro"/>
</dbReference>
<evidence type="ECO:0000313" key="2">
    <source>
        <dbReference type="Proteomes" id="UP000321548"/>
    </source>
</evidence>
<dbReference type="NCBIfam" id="NF047595">
    <property type="entry name" value="IS66_ISRel24_TnpA"/>
    <property type="match status" value="1"/>
</dbReference>
<gene>
    <name evidence="1" type="ORF">FHP08_18330</name>
</gene>
<protein>
    <submittedName>
        <fullName evidence="1">Transposase</fullName>
    </submittedName>
</protein>
<dbReference type="EMBL" id="VDUY01000015">
    <property type="protein sequence ID" value="TXL61655.1"/>
    <property type="molecule type" value="Genomic_DNA"/>
</dbReference>
<dbReference type="RefSeq" id="WP_147705957.1">
    <property type="nucleotide sequence ID" value="NZ_VDUY01000015.1"/>
</dbReference>
<name>A0A5C8NL95_9BURK</name>
<dbReference type="GO" id="GO:0043565">
    <property type="term" value="F:sequence-specific DNA binding"/>
    <property type="evidence" value="ECO:0007669"/>
    <property type="project" value="InterPro"/>
</dbReference>
<reference evidence="1 2" key="1">
    <citation type="submission" date="2019-06" db="EMBL/GenBank/DDBJ databases">
        <title>Quisquiliibacterium sp. nov., isolated from a maize field.</title>
        <authorList>
            <person name="Lin S.-Y."/>
            <person name="Tsai C.-F."/>
            <person name="Young C.-C."/>
        </authorList>
    </citation>
    <scope>NUCLEOTIDE SEQUENCE [LARGE SCALE GENOMIC DNA]</scope>
    <source>
        <strain evidence="1 2">CC-CFT501</strain>
    </source>
</reference>
<dbReference type="OrthoDB" id="9800877at2"/>
<dbReference type="Proteomes" id="UP000321548">
    <property type="component" value="Unassembled WGS sequence"/>
</dbReference>
<dbReference type="SUPFAM" id="SSF48295">
    <property type="entry name" value="TrpR-like"/>
    <property type="match status" value="1"/>
</dbReference>
<dbReference type="InterPro" id="IPR010921">
    <property type="entry name" value="Trp_repressor/repl_initiator"/>
</dbReference>
<organism evidence="1 2">
    <name type="scientific">Zeimonas arvi</name>
    <dbReference type="NCBI Taxonomy" id="2498847"/>
    <lineage>
        <taxon>Bacteria</taxon>
        <taxon>Pseudomonadati</taxon>
        <taxon>Pseudomonadota</taxon>
        <taxon>Betaproteobacteria</taxon>
        <taxon>Burkholderiales</taxon>
        <taxon>Burkholderiaceae</taxon>
        <taxon>Zeimonas</taxon>
    </lineage>
</organism>
<dbReference type="GO" id="GO:0006313">
    <property type="term" value="P:DNA transposition"/>
    <property type="evidence" value="ECO:0007669"/>
    <property type="project" value="InterPro"/>
</dbReference>
<keyword evidence="2" id="KW-1185">Reference proteome</keyword>
<comment type="caution">
    <text evidence="1">The sequence shown here is derived from an EMBL/GenBank/DDBJ whole genome shotgun (WGS) entry which is preliminary data.</text>
</comment>